<dbReference type="GO" id="GO:0043484">
    <property type="term" value="P:regulation of RNA splicing"/>
    <property type="evidence" value="ECO:0007669"/>
    <property type="project" value="TreeGrafter"/>
</dbReference>
<dbReference type="PROSITE" id="PS50011">
    <property type="entry name" value="PROTEIN_KINASE_DOM"/>
    <property type="match status" value="1"/>
</dbReference>
<dbReference type="AlphaFoldDB" id="A0A9P4GC63"/>
<dbReference type="SMART" id="SM00220">
    <property type="entry name" value="S_TKc"/>
    <property type="match status" value="1"/>
</dbReference>
<reference evidence="17" key="1">
    <citation type="submission" date="2020-01" db="EMBL/GenBank/DDBJ databases">
        <authorList>
            <consortium name="DOE Joint Genome Institute"/>
            <person name="Haridas S."/>
            <person name="Albert R."/>
            <person name="Binder M."/>
            <person name="Bloem J."/>
            <person name="Labutti K."/>
            <person name="Salamov A."/>
            <person name="Andreopoulos B."/>
            <person name="Baker S.E."/>
            <person name="Barry K."/>
            <person name="Bills G."/>
            <person name="Bluhm B.H."/>
            <person name="Cannon C."/>
            <person name="Castanera R."/>
            <person name="Culley D.E."/>
            <person name="Daum C."/>
            <person name="Ezra D."/>
            <person name="Gonzalez J.B."/>
            <person name="Henrissat B."/>
            <person name="Kuo A."/>
            <person name="Liang C."/>
            <person name="Lipzen A."/>
            <person name="Lutzoni F."/>
            <person name="Magnuson J."/>
            <person name="Mondo S."/>
            <person name="Nolan M."/>
            <person name="Ohm R."/>
            <person name="Pangilinan J."/>
            <person name="Park H.-J."/>
            <person name="Ramirez L."/>
            <person name="Alfaro M."/>
            <person name="Sun H."/>
            <person name="Tritt A."/>
            <person name="Yoshinaga Y."/>
            <person name="Zwiers L.-H."/>
            <person name="Turgeon B.G."/>
            <person name="Goodwin S.B."/>
            <person name="Spatafora J.W."/>
            <person name="Crous P.W."/>
            <person name="Grigoriev I.V."/>
        </authorList>
    </citation>
    <scope>NUCLEOTIDE SEQUENCE</scope>
    <source>
        <strain evidence="17">CBS 394.84</strain>
    </source>
</reference>
<accession>A0A9P4GC63</accession>
<evidence type="ECO:0000313" key="18">
    <source>
        <dbReference type="Proteomes" id="UP000800039"/>
    </source>
</evidence>
<dbReference type="InterPro" id="IPR008266">
    <property type="entry name" value="Tyr_kinase_AS"/>
</dbReference>
<dbReference type="GO" id="GO:0005524">
    <property type="term" value="F:ATP binding"/>
    <property type="evidence" value="ECO:0007669"/>
    <property type="project" value="UniProtKB-UniRule"/>
</dbReference>
<feature type="domain" description="Protein kinase" evidence="16">
    <location>
        <begin position="50"/>
        <end position="390"/>
    </location>
</feature>
<dbReference type="EC" id="2.7.11.1" evidence="3"/>
<evidence type="ECO:0000256" key="9">
    <source>
        <dbReference type="ARBA" id="ARBA00022777"/>
    </source>
</evidence>
<dbReference type="PANTHER" id="PTHR45646:SF11">
    <property type="entry name" value="SERINE_THREONINE-PROTEIN KINASE DOA"/>
    <property type="match status" value="1"/>
</dbReference>
<evidence type="ECO:0000256" key="5">
    <source>
        <dbReference type="ARBA" id="ARBA00019973"/>
    </source>
</evidence>
<keyword evidence="6" id="KW-0723">Serine/threonine-protein kinase</keyword>
<evidence type="ECO:0000256" key="3">
    <source>
        <dbReference type="ARBA" id="ARBA00012513"/>
    </source>
</evidence>
<evidence type="ECO:0000256" key="15">
    <source>
        <dbReference type="PROSITE-ProRule" id="PRU10141"/>
    </source>
</evidence>
<dbReference type="InterPro" id="IPR011009">
    <property type="entry name" value="Kinase-like_dom_sf"/>
</dbReference>
<organism evidence="17 18">
    <name type="scientific">Cucurbitaria berberidis CBS 394.84</name>
    <dbReference type="NCBI Taxonomy" id="1168544"/>
    <lineage>
        <taxon>Eukaryota</taxon>
        <taxon>Fungi</taxon>
        <taxon>Dikarya</taxon>
        <taxon>Ascomycota</taxon>
        <taxon>Pezizomycotina</taxon>
        <taxon>Dothideomycetes</taxon>
        <taxon>Pleosporomycetidae</taxon>
        <taxon>Pleosporales</taxon>
        <taxon>Pleosporineae</taxon>
        <taxon>Cucurbitariaceae</taxon>
        <taxon>Cucurbitaria</taxon>
    </lineage>
</organism>
<evidence type="ECO:0000259" key="16">
    <source>
        <dbReference type="PROSITE" id="PS50011"/>
    </source>
</evidence>
<keyword evidence="18" id="KW-1185">Reference proteome</keyword>
<evidence type="ECO:0000256" key="12">
    <source>
        <dbReference type="ARBA" id="ARBA00033194"/>
    </source>
</evidence>
<comment type="caution">
    <text evidence="17">The sequence shown here is derived from an EMBL/GenBank/DDBJ whole genome shotgun (WGS) entry which is preliminary data.</text>
</comment>
<keyword evidence="8 15" id="KW-0547">Nucleotide-binding</keyword>
<evidence type="ECO:0000256" key="2">
    <source>
        <dbReference type="ARBA" id="ARBA00011534"/>
    </source>
</evidence>
<comment type="catalytic activity">
    <reaction evidence="13">
        <text>L-threonyl-[protein] + ATP = O-phospho-L-threonyl-[protein] + ADP + H(+)</text>
        <dbReference type="Rhea" id="RHEA:46608"/>
        <dbReference type="Rhea" id="RHEA-COMP:11060"/>
        <dbReference type="Rhea" id="RHEA-COMP:11605"/>
        <dbReference type="ChEBI" id="CHEBI:15378"/>
        <dbReference type="ChEBI" id="CHEBI:30013"/>
        <dbReference type="ChEBI" id="CHEBI:30616"/>
        <dbReference type="ChEBI" id="CHEBI:61977"/>
        <dbReference type="ChEBI" id="CHEBI:456216"/>
        <dbReference type="EC" id="2.7.11.1"/>
    </reaction>
</comment>
<dbReference type="GeneID" id="63854557"/>
<dbReference type="GO" id="GO:0004674">
    <property type="term" value="F:protein serine/threonine kinase activity"/>
    <property type="evidence" value="ECO:0007669"/>
    <property type="project" value="UniProtKB-KW"/>
</dbReference>
<proteinExistence type="predicted"/>
<dbReference type="GO" id="GO:0005634">
    <property type="term" value="C:nucleus"/>
    <property type="evidence" value="ECO:0007669"/>
    <property type="project" value="TreeGrafter"/>
</dbReference>
<dbReference type="Pfam" id="PF00069">
    <property type="entry name" value="Pkinase"/>
    <property type="match status" value="1"/>
</dbReference>
<evidence type="ECO:0000256" key="11">
    <source>
        <dbReference type="ARBA" id="ARBA00030980"/>
    </source>
</evidence>
<dbReference type="SUPFAM" id="SSF56112">
    <property type="entry name" value="Protein kinase-like (PK-like)"/>
    <property type="match status" value="1"/>
</dbReference>
<evidence type="ECO:0000256" key="10">
    <source>
        <dbReference type="ARBA" id="ARBA00022840"/>
    </source>
</evidence>
<evidence type="ECO:0000313" key="17">
    <source>
        <dbReference type="EMBL" id="KAF1842515.1"/>
    </source>
</evidence>
<keyword evidence="10 15" id="KW-0067">ATP-binding</keyword>
<dbReference type="EMBL" id="ML976618">
    <property type="protein sequence ID" value="KAF1842515.1"/>
    <property type="molecule type" value="Genomic_DNA"/>
</dbReference>
<dbReference type="InterPro" id="IPR017441">
    <property type="entry name" value="Protein_kinase_ATP_BS"/>
</dbReference>
<dbReference type="PANTHER" id="PTHR45646">
    <property type="entry name" value="SERINE/THREONINE-PROTEIN KINASE DOA-RELATED"/>
    <property type="match status" value="1"/>
</dbReference>
<keyword evidence="9 17" id="KW-0418">Kinase</keyword>
<evidence type="ECO:0000256" key="14">
    <source>
        <dbReference type="ARBA" id="ARBA00048679"/>
    </source>
</evidence>
<dbReference type="InterPro" id="IPR000719">
    <property type="entry name" value="Prot_kinase_dom"/>
</dbReference>
<dbReference type="PROSITE" id="PS00107">
    <property type="entry name" value="PROTEIN_KINASE_ATP"/>
    <property type="match status" value="1"/>
</dbReference>
<protein>
    <recommendedName>
        <fullName evidence="5">EKC/KEOPS complex subunit BUD32</fullName>
        <ecNumber evidence="3">2.7.11.1</ecNumber>
    </recommendedName>
    <alternativeName>
        <fullName evidence="11 12">Atypical Serine/threonine protein kinase BUD32</fullName>
    </alternativeName>
    <alternativeName>
        <fullName evidence="4">EKC/KEOPS complex subunit bud32</fullName>
    </alternativeName>
</protein>
<comment type="function">
    <text evidence="1">Component of the EKC/KEOPS complex that is required for the formation of a threonylcarbamoyl group on adenosine at position 37 (t(6)A37) in tRNAs that read codons beginning with adenine. The complex is probably involved in the transfer of the threonylcarbamoyl moiety of threonylcarbamoyl-AMP (TC-AMP) to the N6 group of A37. BUD32 has ATPase activity in the context of the EKC/KEOPS complex and likely plays a supporting role to the catalytic subunit KAE1. The EKC/KEOPS complex also promotes both telomere uncapping and telomere elongation. The complex is required for efficient recruitment of transcriptional coactivators.</text>
</comment>
<keyword evidence="7" id="KW-0808">Transferase</keyword>
<dbReference type="Proteomes" id="UP000800039">
    <property type="component" value="Unassembled WGS sequence"/>
</dbReference>
<dbReference type="Gene3D" id="1.10.510.10">
    <property type="entry name" value="Transferase(Phosphotransferase) domain 1"/>
    <property type="match status" value="1"/>
</dbReference>
<dbReference type="PROSITE" id="PS00109">
    <property type="entry name" value="PROTEIN_KINASE_TYR"/>
    <property type="match status" value="1"/>
</dbReference>
<evidence type="ECO:0000256" key="6">
    <source>
        <dbReference type="ARBA" id="ARBA00022527"/>
    </source>
</evidence>
<comment type="catalytic activity">
    <reaction evidence="14">
        <text>L-seryl-[protein] + ATP = O-phospho-L-seryl-[protein] + ADP + H(+)</text>
        <dbReference type="Rhea" id="RHEA:17989"/>
        <dbReference type="Rhea" id="RHEA-COMP:9863"/>
        <dbReference type="Rhea" id="RHEA-COMP:11604"/>
        <dbReference type="ChEBI" id="CHEBI:15378"/>
        <dbReference type="ChEBI" id="CHEBI:29999"/>
        <dbReference type="ChEBI" id="CHEBI:30616"/>
        <dbReference type="ChEBI" id="CHEBI:83421"/>
        <dbReference type="ChEBI" id="CHEBI:456216"/>
        <dbReference type="EC" id="2.7.11.1"/>
    </reaction>
</comment>
<dbReference type="InterPro" id="IPR051175">
    <property type="entry name" value="CLK_kinases"/>
</dbReference>
<name>A0A9P4GC63_9PLEO</name>
<dbReference type="RefSeq" id="XP_040785078.1">
    <property type="nucleotide sequence ID" value="XM_040937307.1"/>
</dbReference>
<feature type="binding site" evidence="15">
    <location>
        <position position="79"/>
    </location>
    <ligand>
        <name>ATP</name>
        <dbReference type="ChEBI" id="CHEBI:30616"/>
    </ligand>
</feature>
<evidence type="ECO:0000256" key="13">
    <source>
        <dbReference type="ARBA" id="ARBA00047899"/>
    </source>
</evidence>
<gene>
    <name evidence="17" type="ORF">K460DRAFT_409922</name>
</gene>
<comment type="subunit">
    <text evidence="2">Component of the EKC/KEOPS complex composed of at least BUD32, CGI121, GON7, KAE1 and PCC1; the whole complex dimerizes.</text>
</comment>
<evidence type="ECO:0000256" key="1">
    <source>
        <dbReference type="ARBA" id="ARBA00003747"/>
    </source>
</evidence>
<evidence type="ECO:0000256" key="4">
    <source>
        <dbReference type="ARBA" id="ARBA00013948"/>
    </source>
</evidence>
<dbReference type="OrthoDB" id="5979581at2759"/>
<sequence length="405" mass="46264">MTDQSLIRTFPVDGYGFVAQQDKFEEERLPNYHAERFYPVQIGGVYNDRYQVLAKLGFGTSSTVWLCRDLRKNIYLALKICTISNSNKTENHADIEIEISNYLKSIEADHPGRDFLRLTVDDFRLQGPHGMHQCLLFSPLGLTFTKLRSKFPGGSILKELVQHTLQVILVGLDFLHQTGVVHTDLSPNNILLGLTDHSVLADIEKLELEQPSYRKVLPDRVIHMSHTLPITSGLPAICDFECGRIGEKHSGDVMPGRYRAPEVILGMEWDSKIDIWALGLMLWDFLEGRTLFDAAKDGLLHDERHIAEMVSFIGPPPKAFLERSENCRKYWDMEGNWIAETPVPDQSLENRVKSLSGDDRELFLRLLRKTLRWLPEDRPAAQELFQDEFIYQDRLVGRTDASGNA</sequence>
<dbReference type="Gene3D" id="3.30.200.20">
    <property type="entry name" value="Phosphorylase Kinase, domain 1"/>
    <property type="match status" value="1"/>
</dbReference>
<evidence type="ECO:0000256" key="7">
    <source>
        <dbReference type="ARBA" id="ARBA00022679"/>
    </source>
</evidence>
<evidence type="ECO:0000256" key="8">
    <source>
        <dbReference type="ARBA" id="ARBA00022741"/>
    </source>
</evidence>